<dbReference type="Pfam" id="PF04299">
    <property type="entry name" value="FMN_bind_2"/>
    <property type="match status" value="1"/>
</dbReference>
<protein>
    <submittedName>
        <fullName evidence="1">Protease synthase and sporulation protein PAI 2</fullName>
    </submittedName>
</protein>
<dbReference type="InterPro" id="IPR007396">
    <property type="entry name" value="TR_PAI2-type"/>
</dbReference>
<evidence type="ECO:0000313" key="2">
    <source>
        <dbReference type="Proteomes" id="UP000244934"/>
    </source>
</evidence>
<gene>
    <name evidence="1" type="primary">paiB</name>
    <name evidence="1" type="ORF">KSP9073_00067</name>
</gene>
<keyword evidence="2" id="KW-1185">Reference proteome</keyword>
<dbReference type="Gene3D" id="2.30.110.10">
    <property type="entry name" value="Electron Transport, Fmn-binding Protein, Chain A"/>
    <property type="match status" value="1"/>
</dbReference>
<reference evidence="2" key="1">
    <citation type="submission" date="2018-03" db="EMBL/GenBank/DDBJ databases">
        <authorList>
            <person name="Navarro De La Torre S."/>
        </authorList>
    </citation>
    <scope>NUCLEOTIDE SEQUENCE [LARGE SCALE GENOMIC DNA]</scope>
    <source>
        <strain evidence="2">EAod3</strain>
    </source>
</reference>
<dbReference type="PANTHER" id="PTHR35802:SF1">
    <property type="entry name" value="PROTEASE SYNTHASE AND SPORULATION PROTEIN PAI 2"/>
    <property type="match status" value="1"/>
</dbReference>
<keyword evidence="1" id="KW-0645">Protease</keyword>
<dbReference type="GO" id="GO:0006508">
    <property type="term" value="P:proteolysis"/>
    <property type="evidence" value="ECO:0007669"/>
    <property type="project" value="UniProtKB-KW"/>
</dbReference>
<accession>A0A2R8CGQ3</accession>
<dbReference type="GO" id="GO:0008233">
    <property type="term" value="F:peptidase activity"/>
    <property type="evidence" value="ECO:0007669"/>
    <property type="project" value="UniProtKB-KW"/>
</dbReference>
<dbReference type="PANTHER" id="PTHR35802">
    <property type="entry name" value="PROTEASE SYNTHASE AND SPORULATION PROTEIN PAI 2"/>
    <property type="match status" value="1"/>
</dbReference>
<dbReference type="RefSeq" id="WP_108840977.1">
    <property type="nucleotide sequence ID" value="NZ_ONZI01000001.1"/>
</dbReference>
<sequence>MCLPRHFQMTSLEAQHALMARCPFATLVTVSSDGVDANSLPLLLNAQRSKHGVLEGHIARANSLLKTPPTQAMALFHGPDSYITPSWYPAKREHGRVVPTWHYLSVQAHGTLRFIEDPAWLKAHVAELTTRFEREQTAPWSIEDAPADYIEGMCRAIVGVELRIERLVSKHKAAQHKDEATRQAVCGALKEKGVAEQEAGWLSGAPFTKGK</sequence>
<dbReference type="EMBL" id="ONZI01000001">
    <property type="protein sequence ID" value="SPJ32067.1"/>
    <property type="molecule type" value="Genomic_DNA"/>
</dbReference>
<organism evidence="1 2">
    <name type="scientific">Kushneria phyllosphaerae</name>
    <dbReference type="NCBI Taxonomy" id="2100822"/>
    <lineage>
        <taxon>Bacteria</taxon>
        <taxon>Pseudomonadati</taxon>
        <taxon>Pseudomonadota</taxon>
        <taxon>Gammaproteobacteria</taxon>
        <taxon>Oceanospirillales</taxon>
        <taxon>Halomonadaceae</taxon>
        <taxon>Kushneria</taxon>
    </lineage>
</organism>
<proteinExistence type="predicted"/>
<dbReference type="PIRSF" id="PIRSF010372">
    <property type="entry name" value="PaiB"/>
    <property type="match status" value="1"/>
</dbReference>
<name>A0A2R8CGQ3_9GAMM</name>
<keyword evidence="1" id="KW-0378">Hydrolase</keyword>
<dbReference type="InterPro" id="IPR012349">
    <property type="entry name" value="Split_barrel_FMN-bd"/>
</dbReference>
<dbReference type="AlphaFoldDB" id="A0A2R8CGQ3"/>
<dbReference type="OrthoDB" id="9794948at2"/>
<dbReference type="Proteomes" id="UP000244934">
    <property type="component" value="Unassembled WGS sequence"/>
</dbReference>
<dbReference type="SUPFAM" id="SSF50475">
    <property type="entry name" value="FMN-binding split barrel"/>
    <property type="match status" value="1"/>
</dbReference>
<evidence type="ECO:0000313" key="1">
    <source>
        <dbReference type="EMBL" id="SPJ32067.1"/>
    </source>
</evidence>